<dbReference type="AlphaFoldDB" id="A0A8J2R4H2"/>
<evidence type="ECO:0000313" key="2">
    <source>
        <dbReference type="EMBL" id="CAG9578042.1"/>
    </source>
</evidence>
<evidence type="ECO:0000313" key="3">
    <source>
        <dbReference type="Proteomes" id="UP000789524"/>
    </source>
</evidence>
<sequence>MNITHEGALNGTESNLESKGQPSRRPTLYIRHVVDVSPPLIREEGEEKWEGEERMGEGKGQTALLLIGRNAAIKDYFTLIFCERVVLPRSSQPMFELQSLDHS</sequence>
<evidence type="ECO:0000256" key="1">
    <source>
        <dbReference type="SAM" id="MobiDB-lite"/>
    </source>
</evidence>
<dbReference type="EMBL" id="CAKASE010000077">
    <property type="protein sequence ID" value="CAG9578042.1"/>
    <property type="molecule type" value="Genomic_DNA"/>
</dbReference>
<comment type="caution">
    <text evidence="2">The sequence shown here is derived from an EMBL/GenBank/DDBJ whole genome shotgun (WGS) entry which is preliminary data.</text>
</comment>
<feature type="compositionally biased region" description="Polar residues" evidence="1">
    <location>
        <begin position="11"/>
        <end position="21"/>
    </location>
</feature>
<reference evidence="2" key="1">
    <citation type="submission" date="2021-09" db="EMBL/GenBank/DDBJ databases">
        <authorList>
            <person name="Martin H S."/>
        </authorList>
    </citation>
    <scope>NUCLEOTIDE SEQUENCE</scope>
</reference>
<dbReference type="Proteomes" id="UP000789524">
    <property type="component" value="Unassembled WGS sequence"/>
</dbReference>
<name>A0A8J2R4H2_9NEOP</name>
<gene>
    <name evidence="2" type="ORF">DCHRY22_LOCUS12547</name>
</gene>
<keyword evidence="3" id="KW-1185">Reference proteome</keyword>
<feature type="region of interest" description="Disordered" evidence="1">
    <location>
        <begin position="1"/>
        <end position="26"/>
    </location>
</feature>
<proteinExistence type="predicted"/>
<accession>A0A8J2R4H2</accession>
<protein>
    <submittedName>
        <fullName evidence="2">(African queen) hypothetical protein</fullName>
    </submittedName>
</protein>
<organism evidence="2 3">
    <name type="scientific">Danaus chrysippus</name>
    <name type="common">African queen</name>
    <dbReference type="NCBI Taxonomy" id="151541"/>
    <lineage>
        <taxon>Eukaryota</taxon>
        <taxon>Metazoa</taxon>
        <taxon>Ecdysozoa</taxon>
        <taxon>Arthropoda</taxon>
        <taxon>Hexapoda</taxon>
        <taxon>Insecta</taxon>
        <taxon>Pterygota</taxon>
        <taxon>Neoptera</taxon>
        <taxon>Endopterygota</taxon>
        <taxon>Lepidoptera</taxon>
        <taxon>Glossata</taxon>
        <taxon>Ditrysia</taxon>
        <taxon>Papilionoidea</taxon>
        <taxon>Nymphalidae</taxon>
        <taxon>Danainae</taxon>
        <taxon>Danaini</taxon>
        <taxon>Danaina</taxon>
        <taxon>Danaus</taxon>
        <taxon>Anosia</taxon>
    </lineage>
</organism>